<evidence type="ECO:0000313" key="1">
    <source>
        <dbReference type="EMBL" id="SIT96826.1"/>
    </source>
</evidence>
<dbReference type="AlphaFoldDB" id="A0A1U7PTD5"/>
<dbReference type="STRING" id="1121284.SAMN05660493_01521"/>
<name>A0A1U7PTD5_9FLAO</name>
<dbReference type="RefSeq" id="WP_076783025.1">
    <property type="nucleotide sequence ID" value="NZ_FTPU01000013.1"/>
</dbReference>
<gene>
    <name evidence="1" type="ORF">SAMN05660493_01521</name>
</gene>
<sequence>METLLIKELDKAFEVKSKIDFIRHHYQSDNDVLFGVIEDTERGRKEAYDIINKFIQLNKTEWIKGAVINGREVDCISPRIDQYHDFYMPDYLKQLSARNVWETIEQMEQRTGKKCYGSKKHFITVCICRRFKNPLNGLYVYDDEINGATPIIINEPN</sequence>
<accession>A0A1U7PTD5</accession>
<keyword evidence="2" id="KW-1185">Reference proteome</keyword>
<evidence type="ECO:0000313" key="2">
    <source>
        <dbReference type="Proteomes" id="UP000187261"/>
    </source>
</evidence>
<reference evidence="2" key="1">
    <citation type="submission" date="2016-10" db="EMBL/GenBank/DDBJ databases">
        <authorList>
            <person name="Varghese N."/>
            <person name="Submissions S."/>
        </authorList>
    </citation>
    <scope>NUCLEOTIDE SEQUENCE [LARGE SCALE GENOMIC DNA]</scope>
    <source>
        <strain evidence="2">DSM 19482</strain>
    </source>
</reference>
<protein>
    <submittedName>
        <fullName evidence="1">Uncharacterized protein</fullName>
    </submittedName>
</protein>
<organism evidence="1 2">
    <name type="scientific">Epilithonimonas bovis DSM 19482</name>
    <dbReference type="NCBI Taxonomy" id="1121284"/>
    <lineage>
        <taxon>Bacteria</taxon>
        <taxon>Pseudomonadati</taxon>
        <taxon>Bacteroidota</taxon>
        <taxon>Flavobacteriia</taxon>
        <taxon>Flavobacteriales</taxon>
        <taxon>Weeksellaceae</taxon>
        <taxon>Chryseobacterium group</taxon>
        <taxon>Epilithonimonas</taxon>
    </lineage>
</organism>
<proteinExistence type="predicted"/>
<dbReference type="Proteomes" id="UP000187261">
    <property type="component" value="Unassembled WGS sequence"/>
</dbReference>
<dbReference type="EMBL" id="FTPU01000013">
    <property type="protein sequence ID" value="SIT96826.1"/>
    <property type="molecule type" value="Genomic_DNA"/>
</dbReference>